<accession>A0A6I5ZVM6</accession>
<dbReference type="Pfam" id="PF00702">
    <property type="entry name" value="Hydrolase"/>
    <property type="match status" value="1"/>
</dbReference>
<organism evidence="2 3">
    <name type="scientific">Neomoorella glycerini</name>
    <dbReference type="NCBI Taxonomy" id="55779"/>
    <lineage>
        <taxon>Bacteria</taxon>
        <taxon>Bacillati</taxon>
        <taxon>Bacillota</taxon>
        <taxon>Clostridia</taxon>
        <taxon>Neomoorellales</taxon>
        <taxon>Neomoorellaceae</taxon>
        <taxon>Neomoorella</taxon>
    </lineage>
</organism>
<dbReference type="SFLD" id="SFLDS00003">
    <property type="entry name" value="Haloacid_Dehalogenase"/>
    <property type="match status" value="1"/>
</dbReference>
<sequence>MYHIRAVTFDAYGTLFNIEGLHAKATELILQANSFPADPVAFHQEWDKFADKLIMEGPFSKLWVVFDQALDMTFRQFGFRGRRVPNDLEIWLRMIENCQVYTAAPVVVEAVGRQFRTALISNTDNHELSIALMRHGLKFDAIVTSEDARAYKPSPVIFQQAAELLKCNPEEIIHVGDSFIADVVGARGFGATAVWLNRKRAKLQNQPVQPDYIVECLEEVLDIIGDLVN</sequence>
<dbReference type="InterPro" id="IPR023198">
    <property type="entry name" value="PGP-like_dom2"/>
</dbReference>
<evidence type="ECO:0000256" key="1">
    <source>
        <dbReference type="ARBA" id="ARBA00022801"/>
    </source>
</evidence>
<dbReference type="InterPro" id="IPR023214">
    <property type="entry name" value="HAD_sf"/>
</dbReference>
<dbReference type="InterPro" id="IPR051540">
    <property type="entry name" value="S-2-haloacid_dehalogenase"/>
</dbReference>
<dbReference type="EC" id="3.8.1.3" evidence="2"/>
<dbReference type="Proteomes" id="UP000425916">
    <property type="component" value="Chromosome"/>
</dbReference>
<reference evidence="2 3" key="1">
    <citation type="submission" date="2019-11" db="EMBL/GenBank/DDBJ databases">
        <title>Genome sequence of Moorella glycerini DSM11254.</title>
        <authorList>
            <person name="Poehlein A."/>
            <person name="Boeer T."/>
            <person name="Daniel R."/>
        </authorList>
    </citation>
    <scope>NUCLEOTIDE SEQUENCE [LARGE SCALE GENOMIC DNA]</scope>
    <source>
        <strain evidence="2 3">DSM 11254</strain>
    </source>
</reference>
<dbReference type="NCBIfam" id="TIGR01549">
    <property type="entry name" value="HAD-SF-IA-v1"/>
    <property type="match status" value="1"/>
</dbReference>
<dbReference type="Gene3D" id="3.40.50.1000">
    <property type="entry name" value="HAD superfamily/HAD-like"/>
    <property type="match status" value="1"/>
</dbReference>
<dbReference type="PRINTS" id="PR00413">
    <property type="entry name" value="HADHALOGNASE"/>
</dbReference>
<evidence type="ECO:0000313" key="3">
    <source>
        <dbReference type="Proteomes" id="UP000425916"/>
    </source>
</evidence>
<dbReference type="PANTHER" id="PTHR43316">
    <property type="entry name" value="HYDROLASE, HALOACID DELAHOGENASE-RELATED"/>
    <property type="match status" value="1"/>
</dbReference>
<dbReference type="InterPro" id="IPR006439">
    <property type="entry name" value="HAD-SF_hydro_IA"/>
</dbReference>
<dbReference type="PANTHER" id="PTHR43316:SF3">
    <property type="entry name" value="HALOACID DEHALOGENASE, TYPE II (AFU_ORTHOLOGUE AFUA_2G07750)-RELATED"/>
    <property type="match status" value="1"/>
</dbReference>
<dbReference type="SFLD" id="SFLDG01129">
    <property type="entry name" value="C1.5:_HAD__Beta-PGM__Phosphata"/>
    <property type="match status" value="1"/>
</dbReference>
<dbReference type="GO" id="GO:0018785">
    <property type="term" value="F:haloacetate dehalogenase activity"/>
    <property type="evidence" value="ECO:0007669"/>
    <property type="project" value="UniProtKB-EC"/>
</dbReference>
<keyword evidence="3" id="KW-1185">Reference proteome</keyword>
<dbReference type="Gene3D" id="1.10.150.240">
    <property type="entry name" value="Putative phosphatase, domain 2"/>
    <property type="match status" value="1"/>
</dbReference>
<name>A0A6I5ZVM6_9FIRM</name>
<protein>
    <submittedName>
        <fullName evidence="2">Haloacetate dehalogenase H-2</fullName>
        <ecNumber evidence="2">3.8.1.3</ecNumber>
    </submittedName>
</protein>
<dbReference type="SUPFAM" id="SSF56784">
    <property type="entry name" value="HAD-like"/>
    <property type="match status" value="1"/>
</dbReference>
<keyword evidence="1 2" id="KW-0378">Hydrolase</keyword>
<dbReference type="EMBL" id="CP046244">
    <property type="protein sequence ID" value="QGP93765.1"/>
    <property type="molecule type" value="Genomic_DNA"/>
</dbReference>
<evidence type="ECO:0000313" key="2">
    <source>
        <dbReference type="EMBL" id="QGP93765.1"/>
    </source>
</evidence>
<proteinExistence type="predicted"/>
<dbReference type="AlphaFoldDB" id="A0A6I5ZVM6"/>
<dbReference type="InterPro" id="IPR036412">
    <property type="entry name" value="HAD-like_sf"/>
</dbReference>
<gene>
    <name evidence="2" type="primary">dehH2</name>
    <name evidence="2" type="ORF">MGLY_31870</name>
</gene>